<proteinExistence type="predicted"/>
<evidence type="ECO:0000313" key="4">
    <source>
        <dbReference type="Proteomes" id="UP000677054"/>
    </source>
</evidence>
<feature type="compositionally biased region" description="Basic and acidic residues" evidence="1">
    <location>
        <begin position="115"/>
        <end position="125"/>
    </location>
</feature>
<gene>
    <name evidence="3" type="ORF">DSTB1V02_LOCUS12570</name>
</gene>
<feature type="signal peptide" evidence="2">
    <location>
        <begin position="1"/>
        <end position="18"/>
    </location>
</feature>
<dbReference type="Proteomes" id="UP000677054">
    <property type="component" value="Unassembled WGS sequence"/>
</dbReference>
<evidence type="ECO:0000313" key="3">
    <source>
        <dbReference type="EMBL" id="CAD7252817.1"/>
    </source>
</evidence>
<evidence type="ECO:0000256" key="2">
    <source>
        <dbReference type="SAM" id="SignalP"/>
    </source>
</evidence>
<keyword evidence="4" id="KW-1185">Reference proteome</keyword>
<dbReference type="OrthoDB" id="549017at2759"/>
<dbReference type="EMBL" id="LR904401">
    <property type="protein sequence ID" value="CAD7252817.1"/>
    <property type="molecule type" value="Genomic_DNA"/>
</dbReference>
<keyword evidence="2" id="KW-0732">Signal</keyword>
<dbReference type="AlphaFoldDB" id="A0A7R9AEY3"/>
<feature type="chain" id="PRO_5036209876" evidence="2">
    <location>
        <begin position="19"/>
        <end position="767"/>
    </location>
</feature>
<sequence>MPILAILIGLLYLSHVEAQPAWVREDLMENCYFNWTVRDRFQRMPMTMGNLIGLIKKVERQPIAYYWDVFTMAANLLRRFQIDGLQFLPLNLGGSIICALHWMLSHSLNDTRRPEEVEGCHDRDGRHKRHAKGRNTTPDYEKSFHPLEYGVVYTDYGTVAAGQVLMGLAVRDRVANVKVADLFRDKSEIVKYLNSEIKMEGWNPIRNNEQRERMQSTVITAYYAATIAGDLAKTAAYDAASANGSQQLIGPSGTWNSLTRMGEHEQVNETSSSRLYPSEYALADEMDRVSHATHAELYGGIDGLLLAVRIKDWNSCSLKLSQILEMYYSDRGVSLNTDRVFGACNRFNLTEAYRAELSSQTHAMAYALYVESFGLLRPPRGSSIISRINESVQKVLQQYWAFVEQSKATSCGTMCRDSKNHPPAPNVDLYVIFDMDGSEQELLEAKEVVVDLVNRLNLAPMGTNRVALNISDNRRNTSTSVFDLGQEFNPGGFAFKLLKTDFRNVSSSFDFGDAMAQVRRRFQEERKFERDQNLGGTNGKVVLFVVPSSKPESSDKGVGTMENMVRDFTNDFPEIPLLFVTKDAGWDRFAKTPTCVAMRVFRNTGERLYRDVIENVPTRMVYPGCGQSISDGKDNIFIGLLVPGTTRYMMYHGSRLNGSENLVFKVKAHDSTSNLTVCWGRYVLDFGRLQPEEDGCGNTSDAKRDKKVMIELKHPCSRNRECDPIYISVRVANDFHPSKEPVCLDAATCHFPDQIQYSVRHSGMKCK</sequence>
<protein>
    <submittedName>
        <fullName evidence="3">Uncharacterized protein</fullName>
    </submittedName>
</protein>
<feature type="region of interest" description="Disordered" evidence="1">
    <location>
        <begin position="115"/>
        <end position="138"/>
    </location>
</feature>
<evidence type="ECO:0000256" key="1">
    <source>
        <dbReference type="SAM" id="MobiDB-lite"/>
    </source>
</evidence>
<name>A0A7R9AEY3_9CRUS</name>
<accession>A0A7R9AEY3</accession>
<organism evidence="3">
    <name type="scientific">Darwinula stevensoni</name>
    <dbReference type="NCBI Taxonomy" id="69355"/>
    <lineage>
        <taxon>Eukaryota</taxon>
        <taxon>Metazoa</taxon>
        <taxon>Ecdysozoa</taxon>
        <taxon>Arthropoda</taxon>
        <taxon>Crustacea</taxon>
        <taxon>Oligostraca</taxon>
        <taxon>Ostracoda</taxon>
        <taxon>Podocopa</taxon>
        <taxon>Podocopida</taxon>
        <taxon>Darwinulocopina</taxon>
        <taxon>Darwinuloidea</taxon>
        <taxon>Darwinulidae</taxon>
        <taxon>Darwinula</taxon>
    </lineage>
</organism>
<dbReference type="EMBL" id="CAJPEV010004884">
    <property type="protein sequence ID" value="CAG0902453.1"/>
    <property type="molecule type" value="Genomic_DNA"/>
</dbReference>
<reference evidence="3" key="1">
    <citation type="submission" date="2020-11" db="EMBL/GenBank/DDBJ databases">
        <authorList>
            <person name="Tran Van P."/>
        </authorList>
    </citation>
    <scope>NUCLEOTIDE SEQUENCE</scope>
</reference>